<sequence>MSNELTDSQIIADAIGTLQRYGYNVDRNTLSPVLLIVMQDLKAHQQVAETMIRYLESPHLLAIDTLTGGGNGDQS</sequence>
<evidence type="ECO:0000313" key="2">
    <source>
        <dbReference type="Proteomes" id="UP000239181"/>
    </source>
</evidence>
<evidence type="ECO:0000313" key="1">
    <source>
        <dbReference type="EMBL" id="PRD14019.1"/>
    </source>
</evidence>
<proteinExistence type="predicted"/>
<keyword evidence="2" id="KW-1185">Reference proteome</keyword>
<protein>
    <submittedName>
        <fullName evidence="1">Uncharacterized protein</fullName>
    </submittedName>
</protein>
<accession>A0A2S9I8A1</accession>
<dbReference type="RefSeq" id="WP_105594238.1">
    <property type="nucleotide sequence ID" value="NZ_PDET01000014.1"/>
</dbReference>
<reference evidence="1 2" key="1">
    <citation type="submission" date="2017-10" db="EMBL/GenBank/DDBJ databases">
        <title>Draft genome of two endophytic bacteria isolated from 'guarana' Paullinia cupana (Mart.) Ducke.</title>
        <authorList>
            <person name="Siqueira K.A."/>
            <person name="Liotti R.G."/>
            <person name="Mendes T.A."/>
            <person name="Soares M.A."/>
        </authorList>
    </citation>
    <scope>NUCLEOTIDE SEQUENCE [LARGE SCALE GENOMIC DNA]</scope>
    <source>
        <strain evidence="1 2">342</strain>
    </source>
</reference>
<comment type="caution">
    <text evidence="1">The sequence shown here is derived from an EMBL/GenBank/DDBJ whole genome shotgun (WGS) entry which is preliminary data.</text>
</comment>
<organism evidence="1 2">
    <name type="scientific">Pantoea coffeiphila</name>
    <dbReference type="NCBI Taxonomy" id="1465635"/>
    <lineage>
        <taxon>Bacteria</taxon>
        <taxon>Pseudomonadati</taxon>
        <taxon>Pseudomonadota</taxon>
        <taxon>Gammaproteobacteria</taxon>
        <taxon>Enterobacterales</taxon>
        <taxon>Erwiniaceae</taxon>
        <taxon>Pantoea</taxon>
    </lineage>
</organism>
<dbReference type="AlphaFoldDB" id="A0A2S9I8A1"/>
<gene>
    <name evidence="1" type="ORF">CQW29_18625</name>
</gene>
<dbReference type="Proteomes" id="UP000239181">
    <property type="component" value="Unassembled WGS sequence"/>
</dbReference>
<name>A0A2S9I8A1_9GAMM</name>
<dbReference type="EMBL" id="PDET01000014">
    <property type="protein sequence ID" value="PRD14019.1"/>
    <property type="molecule type" value="Genomic_DNA"/>
</dbReference>